<evidence type="ECO:0000313" key="2">
    <source>
        <dbReference type="Proteomes" id="UP000784294"/>
    </source>
</evidence>
<reference evidence="1" key="1">
    <citation type="submission" date="2018-11" db="EMBL/GenBank/DDBJ databases">
        <authorList>
            <consortium name="Pathogen Informatics"/>
        </authorList>
    </citation>
    <scope>NUCLEOTIDE SEQUENCE</scope>
</reference>
<comment type="caution">
    <text evidence="1">The sequence shown here is derived from an EMBL/GenBank/DDBJ whole genome shotgun (WGS) entry which is preliminary data.</text>
</comment>
<dbReference type="EMBL" id="CAAALY010093172">
    <property type="protein sequence ID" value="VEL28208.1"/>
    <property type="molecule type" value="Genomic_DNA"/>
</dbReference>
<sequence length="98" mass="11529">MGLTSVAELELRRHSRHKHRLRHSLELSIAFCPAWLMTPWRVQARHQLCSLAGRWPVEPMSKCKCILSVLHCQLIQHIDYQLHTKPIPSSLMERRIKT</sequence>
<keyword evidence="2" id="KW-1185">Reference proteome</keyword>
<dbReference type="Proteomes" id="UP000784294">
    <property type="component" value="Unassembled WGS sequence"/>
</dbReference>
<accession>A0A448X515</accession>
<dbReference type="AlphaFoldDB" id="A0A448X515"/>
<gene>
    <name evidence="1" type="ORF">PXEA_LOCUS21648</name>
</gene>
<protein>
    <submittedName>
        <fullName evidence="1">Uncharacterized protein</fullName>
    </submittedName>
</protein>
<proteinExistence type="predicted"/>
<evidence type="ECO:0000313" key="1">
    <source>
        <dbReference type="EMBL" id="VEL28208.1"/>
    </source>
</evidence>
<organism evidence="1 2">
    <name type="scientific">Protopolystoma xenopodis</name>
    <dbReference type="NCBI Taxonomy" id="117903"/>
    <lineage>
        <taxon>Eukaryota</taxon>
        <taxon>Metazoa</taxon>
        <taxon>Spiralia</taxon>
        <taxon>Lophotrochozoa</taxon>
        <taxon>Platyhelminthes</taxon>
        <taxon>Monogenea</taxon>
        <taxon>Polyopisthocotylea</taxon>
        <taxon>Polystomatidea</taxon>
        <taxon>Polystomatidae</taxon>
        <taxon>Protopolystoma</taxon>
    </lineage>
</organism>
<name>A0A448X515_9PLAT</name>